<name>A0A087T9T1_STEMI</name>
<protein>
    <submittedName>
        <fullName evidence="2">Uncharacterized protein</fullName>
    </submittedName>
</protein>
<gene>
    <name evidence="2" type="ORF">X975_23939</name>
</gene>
<dbReference type="EMBL" id="KK114194">
    <property type="protein sequence ID" value="KFM61870.1"/>
    <property type="molecule type" value="Genomic_DNA"/>
</dbReference>
<dbReference type="Proteomes" id="UP000054359">
    <property type="component" value="Unassembled WGS sequence"/>
</dbReference>
<accession>A0A087T9T1</accession>
<organism evidence="2 3">
    <name type="scientific">Stegodyphus mimosarum</name>
    <name type="common">African social velvet spider</name>
    <dbReference type="NCBI Taxonomy" id="407821"/>
    <lineage>
        <taxon>Eukaryota</taxon>
        <taxon>Metazoa</taxon>
        <taxon>Ecdysozoa</taxon>
        <taxon>Arthropoda</taxon>
        <taxon>Chelicerata</taxon>
        <taxon>Arachnida</taxon>
        <taxon>Araneae</taxon>
        <taxon>Araneomorphae</taxon>
        <taxon>Entelegynae</taxon>
        <taxon>Eresoidea</taxon>
        <taxon>Eresidae</taxon>
        <taxon>Stegodyphus</taxon>
    </lineage>
</organism>
<feature type="non-terminal residue" evidence="2">
    <location>
        <position position="123"/>
    </location>
</feature>
<evidence type="ECO:0000313" key="3">
    <source>
        <dbReference type="Proteomes" id="UP000054359"/>
    </source>
</evidence>
<proteinExistence type="predicted"/>
<evidence type="ECO:0000313" key="2">
    <source>
        <dbReference type="EMBL" id="KFM61870.1"/>
    </source>
</evidence>
<feature type="region of interest" description="Disordered" evidence="1">
    <location>
        <begin position="51"/>
        <end position="76"/>
    </location>
</feature>
<evidence type="ECO:0000256" key="1">
    <source>
        <dbReference type="SAM" id="MobiDB-lite"/>
    </source>
</evidence>
<sequence>MYIDVSCHWCIVSINVLWHHVVMFQDLNGRDSLLKALAVLKPIALQGPDRKQTTDNIAQTDNITTSAPIDKTQDSSPPFTYLSGTRSYPQAVATPPQLPAFVIYPHSEICEKLKEKLAEDFPL</sequence>
<keyword evidence="3" id="KW-1185">Reference proteome</keyword>
<reference evidence="2 3" key="1">
    <citation type="submission" date="2013-11" db="EMBL/GenBank/DDBJ databases">
        <title>Genome sequencing of Stegodyphus mimosarum.</title>
        <authorList>
            <person name="Bechsgaard J."/>
        </authorList>
    </citation>
    <scope>NUCLEOTIDE SEQUENCE [LARGE SCALE GENOMIC DNA]</scope>
</reference>
<feature type="compositionally biased region" description="Polar residues" evidence="1">
    <location>
        <begin position="54"/>
        <end position="67"/>
    </location>
</feature>
<dbReference type="AlphaFoldDB" id="A0A087T9T1"/>